<evidence type="ECO:0000256" key="8">
    <source>
        <dbReference type="RuleBase" id="RU364143"/>
    </source>
</evidence>
<proteinExistence type="inferred from homology"/>
<comment type="caution">
    <text evidence="10">The sequence shown here is derived from an EMBL/GenBank/DDBJ whole genome shotgun (WGS) entry which is preliminary data.</text>
</comment>
<comment type="similarity">
    <text evidence="2 8">Belongs to the Mediator complex subunit 6 family.</text>
</comment>
<evidence type="ECO:0000256" key="7">
    <source>
        <dbReference type="ARBA" id="ARBA00031259"/>
    </source>
</evidence>
<name>A0A9P4J6E2_9PEZI</name>
<feature type="compositionally biased region" description="Basic residues" evidence="9">
    <location>
        <begin position="315"/>
        <end position="332"/>
    </location>
</feature>
<evidence type="ECO:0000256" key="2">
    <source>
        <dbReference type="ARBA" id="ARBA00007526"/>
    </source>
</evidence>
<feature type="compositionally biased region" description="Polar residues" evidence="9">
    <location>
        <begin position="333"/>
        <end position="344"/>
    </location>
</feature>
<dbReference type="EMBL" id="ML996082">
    <property type="protein sequence ID" value="KAF2156232.1"/>
    <property type="molecule type" value="Genomic_DNA"/>
</dbReference>
<keyword evidence="11" id="KW-1185">Reference proteome</keyword>
<evidence type="ECO:0000313" key="10">
    <source>
        <dbReference type="EMBL" id="KAF2156232.1"/>
    </source>
</evidence>
<comment type="subunit">
    <text evidence="8">Component of the Mediator complex.</text>
</comment>
<evidence type="ECO:0000256" key="5">
    <source>
        <dbReference type="ARBA" id="ARBA00023163"/>
    </source>
</evidence>
<dbReference type="PANTHER" id="PTHR13104">
    <property type="entry name" value="MED-6-RELATED"/>
    <property type="match status" value="1"/>
</dbReference>
<keyword evidence="5 8" id="KW-0804">Transcription</keyword>
<dbReference type="InterPro" id="IPR038566">
    <property type="entry name" value="Mediator_Med6_sf"/>
</dbReference>
<dbReference type="GO" id="GO:0006357">
    <property type="term" value="P:regulation of transcription by RNA polymerase II"/>
    <property type="evidence" value="ECO:0007669"/>
    <property type="project" value="InterPro"/>
</dbReference>
<evidence type="ECO:0000256" key="9">
    <source>
        <dbReference type="SAM" id="MobiDB-lite"/>
    </source>
</evidence>
<dbReference type="InterPro" id="IPR007018">
    <property type="entry name" value="Mediator_Med6"/>
</dbReference>
<evidence type="ECO:0000256" key="4">
    <source>
        <dbReference type="ARBA" id="ARBA00023015"/>
    </source>
</evidence>
<evidence type="ECO:0000313" key="11">
    <source>
        <dbReference type="Proteomes" id="UP000799439"/>
    </source>
</evidence>
<keyword evidence="6 8" id="KW-0539">Nucleus</keyword>
<feature type="region of interest" description="Disordered" evidence="9">
    <location>
        <begin position="185"/>
        <end position="228"/>
    </location>
</feature>
<feature type="compositionally biased region" description="Low complexity" evidence="9">
    <location>
        <begin position="199"/>
        <end position="219"/>
    </location>
</feature>
<evidence type="ECO:0000256" key="3">
    <source>
        <dbReference type="ARBA" id="ARBA00020634"/>
    </source>
</evidence>
<evidence type="ECO:0000256" key="6">
    <source>
        <dbReference type="ARBA" id="ARBA00023242"/>
    </source>
</evidence>
<reference evidence="10" key="1">
    <citation type="journal article" date="2020" name="Stud. Mycol.">
        <title>101 Dothideomycetes genomes: a test case for predicting lifestyles and emergence of pathogens.</title>
        <authorList>
            <person name="Haridas S."/>
            <person name="Albert R."/>
            <person name="Binder M."/>
            <person name="Bloem J."/>
            <person name="Labutti K."/>
            <person name="Salamov A."/>
            <person name="Andreopoulos B."/>
            <person name="Baker S."/>
            <person name="Barry K."/>
            <person name="Bills G."/>
            <person name="Bluhm B."/>
            <person name="Cannon C."/>
            <person name="Castanera R."/>
            <person name="Culley D."/>
            <person name="Daum C."/>
            <person name="Ezra D."/>
            <person name="Gonzalez J."/>
            <person name="Henrissat B."/>
            <person name="Kuo A."/>
            <person name="Liang C."/>
            <person name="Lipzen A."/>
            <person name="Lutzoni F."/>
            <person name="Magnuson J."/>
            <person name="Mondo S."/>
            <person name="Nolan M."/>
            <person name="Ohm R."/>
            <person name="Pangilinan J."/>
            <person name="Park H.-J."/>
            <person name="Ramirez L."/>
            <person name="Alfaro M."/>
            <person name="Sun H."/>
            <person name="Tritt A."/>
            <person name="Yoshinaga Y."/>
            <person name="Zwiers L.-H."/>
            <person name="Turgeon B."/>
            <person name="Goodwin S."/>
            <person name="Spatafora J."/>
            <person name="Crous P."/>
            <person name="Grigoriev I."/>
        </authorList>
    </citation>
    <scope>NUCLEOTIDE SEQUENCE</scope>
    <source>
        <strain evidence="10">CBS 260.36</strain>
    </source>
</reference>
<organism evidence="10 11">
    <name type="scientific">Myriangium duriaei CBS 260.36</name>
    <dbReference type="NCBI Taxonomy" id="1168546"/>
    <lineage>
        <taxon>Eukaryota</taxon>
        <taxon>Fungi</taxon>
        <taxon>Dikarya</taxon>
        <taxon>Ascomycota</taxon>
        <taxon>Pezizomycotina</taxon>
        <taxon>Dothideomycetes</taxon>
        <taxon>Dothideomycetidae</taxon>
        <taxon>Myriangiales</taxon>
        <taxon>Myriangiaceae</taxon>
        <taxon>Myriangium</taxon>
    </lineage>
</organism>
<feature type="compositionally biased region" description="Basic and acidic residues" evidence="9">
    <location>
        <begin position="283"/>
        <end position="294"/>
    </location>
</feature>
<dbReference type="Proteomes" id="UP000799439">
    <property type="component" value="Unassembled WGS sequence"/>
</dbReference>
<protein>
    <recommendedName>
        <fullName evidence="3 8">Mediator of RNA polymerase II transcription subunit 6</fullName>
    </recommendedName>
    <alternativeName>
        <fullName evidence="7 8">Mediator complex subunit 6</fullName>
    </alternativeName>
</protein>
<feature type="region of interest" description="Disordered" evidence="9">
    <location>
        <begin position="281"/>
        <end position="355"/>
    </location>
</feature>
<dbReference type="GO" id="GO:0003712">
    <property type="term" value="F:transcription coregulator activity"/>
    <property type="evidence" value="ECO:0007669"/>
    <property type="project" value="InterPro"/>
</dbReference>
<keyword evidence="8" id="KW-0010">Activator</keyword>
<dbReference type="Gene3D" id="3.10.450.580">
    <property type="entry name" value="Mediator complex, subunit Med6"/>
    <property type="match status" value="1"/>
</dbReference>
<keyword evidence="4 8" id="KW-0805">Transcription regulation</keyword>
<feature type="compositionally biased region" description="Polar residues" evidence="9">
    <location>
        <begin position="187"/>
        <end position="197"/>
    </location>
</feature>
<comment type="subcellular location">
    <subcellularLocation>
        <location evidence="1 8">Nucleus</location>
    </subcellularLocation>
</comment>
<evidence type="ECO:0000256" key="1">
    <source>
        <dbReference type="ARBA" id="ARBA00004123"/>
    </source>
</evidence>
<dbReference type="AlphaFoldDB" id="A0A9P4J6E2"/>
<sequence>MAGNQAAPLDEIQYSDQNVLGYWQGVHANSVHGYLSESPFFDHTSKNGVLWGQALNDAQTLALYSDRQRLEQTLRQRPGTEYMIVGEPQPVEDQTYGPDTGVWVIRKQERTKRPSPRDDELTTLGTYYITGVNAYQAPSVYDVVGNHLLSAMTSLSKFMDHAAPLPVYSPATGYSWLPPAEAKAAAKSQQNSNTSREGSVAPDASSQLSSSLDAAAGAPVSSTSALDPRDDLLLEQSLRLTLAYGDEYMDENPLRGEPGNFVFTHTKDHLKAKQAQAEAAAAKAKEKEAAEKARTVPAAFSTKPKDETQQEKQQSNKRKSSKVEGKKRRKSKAANSPITGSGTASPAIGASPEAL</sequence>
<dbReference type="Pfam" id="PF04934">
    <property type="entry name" value="Med6"/>
    <property type="match status" value="1"/>
</dbReference>
<accession>A0A9P4J6E2</accession>
<dbReference type="OrthoDB" id="344220at2759"/>
<dbReference type="GO" id="GO:0016592">
    <property type="term" value="C:mediator complex"/>
    <property type="evidence" value="ECO:0007669"/>
    <property type="project" value="InterPro"/>
</dbReference>
<gene>
    <name evidence="8" type="primary">MED6</name>
    <name evidence="10" type="ORF">K461DRAFT_291172</name>
</gene>
<comment type="function">
    <text evidence="8">Component of the Mediator complex, a coactivator involved in the regulated transcription of nearly all RNA polymerase II-dependent genes. Mediator functions as a bridge to convey information from gene-specific regulatory proteins to the basal RNA polymerase II transcription machinery. Mediator is recruited to promoters by direct interactions with regulatory proteins and serves as a scaffold for the assembly of a functional preinitiation complex with RNA polymerase II and the general transcription factors.</text>
</comment>